<gene>
    <name evidence="1" type="ORF">H4O11_18200</name>
</gene>
<proteinExistence type="predicted"/>
<keyword evidence="2" id="KW-1185">Reference proteome</keyword>
<sequence length="160" mass="17828">MNKAPVVLAVSLHRLPPAANSDASPVCIDGRALERVGSWLAQPAGLPVATDILGQCFVDAWTRHRSQIATFHARAERMHDALDPQRNRKADVQRAVRICAAWQHHQRILRGLVECQQLLLGPQAAAHPVARRKQALRWLASLLTPEKDGSRQHDDWLRTG</sequence>
<dbReference type="Proteomes" id="UP000547058">
    <property type="component" value="Unassembled WGS sequence"/>
</dbReference>
<evidence type="ECO:0000313" key="1">
    <source>
        <dbReference type="EMBL" id="MBA8683739.1"/>
    </source>
</evidence>
<name>A0A7W3FQ84_9GAMM</name>
<protein>
    <submittedName>
        <fullName evidence="1">Uncharacterized protein</fullName>
    </submittedName>
</protein>
<accession>A0A7W3FQ84</accession>
<comment type="caution">
    <text evidence="1">The sequence shown here is derived from an EMBL/GenBank/DDBJ whole genome shotgun (WGS) entry which is preliminary data.</text>
</comment>
<evidence type="ECO:0000313" key="2">
    <source>
        <dbReference type="Proteomes" id="UP000547058"/>
    </source>
</evidence>
<dbReference type="RefSeq" id="WP_182342037.1">
    <property type="nucleotide sequence ID" value="NZ_JACGXS010000016.1"/>
</dbReference>
<reference evidence="1 2" key="1">
    <citation type="submission" date="2020-08" db="EMBL/GenBank/DDBJ databases">
        <title>Stenotrophomonas tumulicola JCM 30961.</title>
        <authorList>
            <person name="Deng Y."/>
        </authorList>
    </citation>
    <scope>NUCLEOTIDE SEQUENCE [LARGE SCALE GENOMIC DNA]</scope>
    <source>
        <strain evidence="1 2">JCM 30961</strain>
    </source>
</reference>
<organism evidence="1 2">
    <name type="scientific">Stenotrophomonas tumulicola</name>
    <dbReference type="NCBI Taxonomy" id="1685415"/>
    <lineage>
        <taxon>Bacteria</taxon>
        <taxon>Pseudomonadati</taxon>
        <taxon>Pseudomonadota</taxon>
        <taxon>Gammaproteobacteria</taxon>
        <taxon>Lysobacterales</taxon>
        <taxon>Lysobacteraceae</taxon>
        <taxon>Stenotrophomonas</taxon>
    </lineage>
</organism>
<dbReference type="EMBL" id="JACGXS010000016">
    <property type="protein sequence ID" value="MBA8683739.1"/>
    <property type="molecule type" value="Genomic_DNA"/>
</dbReference>
<dbReference type="AlphaFoldDB" id="A0A7W3FQ84"/>